<dbReference type="GO" id="GO:0004100">
    <property type="term" value="F:chitin synthase activity"/>
    <property type="evidence" value="ECO:0007669"/>
    <property type="project" value="InterPro"/>
</dbReference>
<proteinExistence type="predicted"/>
<feature type="region of interest" description="Disordered" evidence="4">
    <location>
        <begin position="741"/>
        <end position="820"/>
    </location>
</feature>
<keyword evidence="3 5" id="KW-0472">Membrane</keyword>
<feature type="region of interest" description="Disordered" evidence="4">
    <location>
        <begin position="1"/>
        <end position="88"/>
    </location>
</feature>
<dbReference type="GO" id="GO:0071944">
    <property type="term" value="C:cell periphery"/>
    <property type="evidence" value="ECO:0007669"/>
    <property type="project" value="TreeGrafter"/>
</dbReference>
<evidence type="ECO:0000256" key="5">
    <source>
        <dbReference type="SAM" id="Phobius"/>
    </source>
</evidence>
<feature type="transmembrane region" description="Helical" evidence="5">
    <location>
        <begin position="538"/>
        <end position="560"/>
    </location>
</feature>
<sequence length="820" mass="89923">MHNLCRTHGRISTDMSRSSDPGLPQQASKLALAFQAAARSPPPHKRRQQDRPRANETSSRAPRLVSGDPEVPVLSDEAEREGGGERDALLQRVEEGRFRQSIAGPDDDLVHALAEEFQGEDDDESSVAASDPDDLSVALPSDEELMAMLERRSVSVRQSQMQNSSQNAASSRVAFDLPGRESRKSIRQLVVAETNQRLQFRRFEGPDHVRPDENTKYFIDNPIQYPPGHVPLGVLFPFYNEEAEELQASLQSLAAEVEAMGDLEELDATFQVCLVMDGWKAASESMRKWLKEEVFPVSLQENQAIPWWVHIEECDSSKATFSVCRVMSPAEAQRRETVSAQGRMSIWGGGGRGKAKYAHLGEGLSQGAVPTPVSCFMGFYSLLGALPVIPGPCGIYRIKDLVKSGTLKLYFDTVNAHTMQVGGAGGGEGGGGEGNRARTSIQFFQMLATVISPALFAWLLYVAALEVLQLNELGLAGDVAEYLSMSIAGFYVVLSLTSLLTAMCVKWSPVLFFTFLGFGALSMITFIGVAFRNGWDPAVSAVDSVAWVAFLLPFAVLLTSSLESFCRTLTRLVPYILCLPLTINYFAVYAFARTSDLSWGNRPAAKEGEEDESAREAAKLKAQYNRIGICIAMGVILLNIGVCAALYIDVVVRYSIFLFAGFTAVIPLVGTFVFNLWRLFIHVKRCCCGAQSLSRKIMRNRHERLALAVQKNAMDKRKDHREIVEMIERLNERLDELTIQQPAQGQGQSRTQSALQVPWSPPRSSHRGSIESGMGEGGGLKRQGTYTITSPSGNRRMTAMAGPQGLPDNKQQGGGGCLMS</sequence>
<dbReference type="VEuPathDB" id="CryptoDB:Cvel_14043"/>
<evidence type="ECO:0000313" key="6">
    <source>
        <dbReference type="EMBL" id="CEM56049.1"/>
    </source>
</evidence>
<dbReference type="GO" id="GO:0016020">
    <property type="term" value="C:membrane"/>
    <property type="evidence" value="ECO:0007669"/>
    <property type="project" value="UniProtKB-SubCell"/>
</dbReference>
<dbReference type="AlphaFoldDB" id="A0A0G4IFW4"/>
<feature type="compositionally biased region" description="Polar residues" evidence="4">
    <location>
        <begin position="741"/>
        <end position="755"/>
    </location>
</feature>
<evidence type="ECO:0000256" key="3">
    <source>
        <dbReference type="ARBA" id="ARBA00023136"/>
    </source>
</evidence>
<feature type="transmembrane region" description="Helical" evidence="5">
    <location>
        <begin position="480"/>
        <end position="503"/>
    </location>
</feature>
<dbReference type="PANTHER" id="PTHR22914">
    <property type="entry name" value="CHITIN SYNTHASE"/>
    <property type="match status" value="1"/>
</dbReference>
<dbReference type="PhylomeDB" id="A0A0G4IFW4"/>
<evidence type="ECO:0000256" key="2">
    <source>
        <dbReference type="ARBA" id="ARBA00022692"/>
    </source>
</evidence>
<dbReference type="EMBL" id="CDMZ01005936">
    <property type="protein sequence ID" value="CEM56049.1"/>
    <property type="molecule type" value="Genomic_DNA"/>
</dbReference>
<keyword evidence="2 5" id="KW-0812">Transmembrane</keyword>
<dbReference type="InterPro" id="IPR004835">
    <property type="entry name" value="Chitin_synth"/>
</dbReference>
<feature type="transmembrane region" description="Helical" evidence="5">
    <location>
        <begin position="627"/>
        <end position="648"/>
    </location>
</feature>
<feature type="transmembrane region" description="Helical" evidence="5">
    <location>
        <begin position="572"/>
        <end position="592"/>
    </location>
</feature>
<dbReference type="PANTHER" id="PTHR22914:SF41">
    <property type="entry name" value="CHITIN SYNTHASE 7"/>
    <property type="match status" value="1"/>
</dbReference>
<evidence type="ECO:0000256" key="4">
    <source>
        <dbReference type="SAM" id="MobiDB-lite"/>
    </source>
</evidence>
<accession>A0A0G4IFW4</accession>
<gene>
    <name evidence="6" type="ORF">Cvel_14043</name>
</gene>
<feature type="transmembrane region" description="Helical" evidence="5">
    <location>
        <begin position="509"/>
        <end position="531"/>
    </location>
</feature>
<dbReference type="GO" id="GO:0006031">
    <property type="term" value="P:chitin biosynthetic process"/>
    <property type="evidence" value="ECO:0007669"/>
    <property type="project" value="TreeGrafter"/>
</dbReference>
<feature type="transmembrane region" description="Helical" evidence="5">
    <location>
        <begin position="443"/>
        <end position="468"/>
    </location>
</feature>
<reference evidence="6" key="1">
    <citation type="submission" date="2014-11" db="EMBL/GenBank/DDBJ databases">
        <authorList>
            <person name="Otto D Thomas"/>
            <person name="Naeem Raeece"/>
        </authorList>
    </citation>
    <scope>NUCLEOTIDE SEQUENCE</scope>
</reference>
<feature type="transmembrane region" description="Helical" evidence="5">
    <location>
        <begin position="654"/>
        <end position="677"/>
    </location>
</feature>
<feature type="region of interest" description="Disordered" evidence="4">
    <location>
        <begin position="117"/>
        <end position="139"/>
    </location>
</feature>
<organism evidence="6">
    <name type="scientific">Chromera velia CCMP2878</name>
    <dbReference type="NCBI Taxonomy" id="1169474"/>
    <lineage>
        <taxon>Eukaryota</taxon>
        <taxon>Sar</taxon>
        <taxon>Alveolata</taxon>
        <taxon>Colpodellida</taxon>
        <taxon>Chromeraceae</taxon>
        <taxon>Chromera</taxon>
    </lineage>
</organism>
<evidence type="ECO:0000256" key="1">
    <source>
        <dbReference type="ARBA" id="ARBA00004141"/>
    </source>
</evidence>
<comment type="subcellular location">
    <subcellularLocation>
        <location evidence="1">Membrane</location>
        <topology evidence="1">Multi-pass membrane protein</topology>
    </subcellularLocation>
</comment>
<protein>
    <submittedName>
        <fullName evidence="6">Uncharacterized protein</fullName>
    </submittedName>
</protein>
<feature type="compositionally biased region" description="Low complexity" evidence="4">
    <location>
        <begin position="155"/>
        <end position="174"/>
    </location>
</feature>
<keyword evidence="5" id="KW-1133">Transmembrane helix</keyword>
<name>A0A0G4IFW4_9ALVE</name>
<feature type="compositionally biased region" description="Polar residues" evidence="4">
    <location>
        <begin position="784"/>
        <end position="795"/>
    </location>
</feature>
<feature type="compositionally biased region" description="Low complexity" evidence="4">
    <location>
        <begin position="25"/>
        <end position="38"/>
    </location>
</feature>
<feature type="region of interest" description="Disordered" evidence="4">
    <location>
        <begin position="154"/>
        <end position="176"/>
    </location>
</feature>